<name>A0AAU2UZG5_9ACTN</name>
<keyword evidence="3" id="KW-0804">Transcription</keyword>
<dbReference type="AlphaFoldDB" id="A0AAU2UZG5"/>
<dbReference type="PROSITE" id="PS51118">
    <property type="entry name" value="HTH_HXLR"/>
    <property type="match status" value="1"/>
</dbReference>
<dbReference type="Gene3D" id="1.10.10.10">
    <property type="entry name" value="Winged helix-like DNA-binding domain superfamily/Winged helix DNA-binding domain"/>
    <property type="match status" value="1"/>
</dbReference>
<feature type="domain" description="HTH hxlR-type" evidence="4">
    <location>
        <begin position="24"/>
        <end position="123"/>
    </location>
</feature>
<dbReference type="InterPro" id="IPR036388">
    <property type="entry name" value="WH-like_DNA-bd_sf"/>
</dbReference>
<evidence type="ECO:0000256" key="3">
    <source>
        <dbReference type="ARBA" id="ARBA00023163"/>
    </source>
</evidence>
<dbReference type="EMBL" id="CP108318">
    <property type="protein sequence ID" value="WTW60328.1"/>
    <property type="molecule type" value="Genomic_DNA"/>
</dbReference>
<keyword evidence="2" id="KW-0238">DNA-binding</keyword>
<dbReference type="GO" id="GO:0003677">
    <property type="term" value="F:DNA binding"/>
    <property type="evidence" value="ECO:0007669"/>
    <property type="project" value="UniProtKB-KW"/>
</dbReference>
<dbReference type="InterPro" id="IPR002577">
    <property type="entry name" value="HTH_HxlR"/>
</dbReference>
<dbReference type="InterPro" id="IPR036390">
    <property type="entry name" value="WH_DNA-bd_sf"/>
</dbReference>
<accession>A0AAU2UZG5</accession>
<sequence length="123" mass="13470">MTGTQTAESGCAENVPAGGLLPDLPAVRAVVDVISGKWDLTVLVELWPQSRGHAELGRATRVERKQLTRVLRRLEESGLIDRTVRTDRPPVRVSYGLTAKGRQLLRNVDELARWWASAPGSCG</sequence>
<evidence type="ECO:0000313" key="5">
    <source>
        <dbReference type="EMBL" id="WTW60328.1"/>
    </source>
</evidence>
<dbReference type="SUPFAM" id="SSF46785">
    <property type="entry name" value="Winged helix' DNA-binding domain"/>
    <property type="match status" value="1"/>
</dbReference>
<dbReference type="PANTHER" id="PTHR33204">
    <property type="entry name" value="TRANSCRIPTIONAL REGULATOR, MARR FAMILY"/>
    <property type="match status" value="1"/>
</dbReference>
<gene>
    <name evidence="5" type="ORF">OG549_06570</name>
</gene>
<evidence type="ECO:0000259" key="4">
    <source>
        <dbReference type="PROSITE" id="PS51118"/>
    </source>
</evidence>
<dbReference type="Pfam" id="PF01638">
    <property type="entry name" value="HxlR"/>
    <property type="match status" value="1"/>
</dbReference>
<proteinExistence type="predicted"/>
<organism evidence="5">
    <name type="scientific">Streptomyces sp. NBC_00003</name>
    <dbReference type="NCBI Taxonomy" id="2903608"/>
    <lineage>
        <taxon>Bacteria</taxon>
        <taxon>Bacillati</taxon>
        <taxon>Actinomycetota</taxon>
        <taxon>Actinomycetes</taxon>
        <taxon>Kitasatosporales</taxon>
        <taxon>Streptomycetaceae</taxon>
        <taxon>Streptomyces</taxon>
    </lineage>
</organism>
<protein>
    <submittedName>
        <fullName evidence="5">Helix-turn-helix transcriptional regulator</fullName>
    </submittedName>
</protein>
<evidence type="ECO:0000256" key="1">
    <source>
        <dbReference type="ARBA" id="ARBA00023015"/>
    </source>
</evidence>
<evidence type="ECO:0000256" key="2">
    <source>
        <dbReference type="ARBA" id="ARBA00023125"/>
    </source>
</evidence>
<keyword evidence="1" id="KW-0805">Transcription regulation</keyword>
<reference evidence="5" key="1">
    <citation type="submission" date="2022-10" db="EMBL/GenBank/DDBJ databases">
        <title>The complete genomes of actinobacterial strains from the NBC collection.</title>
        <authorList>
            <person name="Joergensen T.S."/>
            <person name="Alvarez Arevalo M."/>
            <person name="Sterndorff E.B."/>
            <person name="Faurdal D."/>
            <person name="Vuksanovic O."/>
            <person name="Mourched A.-S."/>
            <person name="Charusanti P."/>
            <person name="Shaw S."/>
            <person name="Blin K."/>
            <person name="Weber T."/>
        </authorList>
    </citation>
    <scope>NUCLEOTIDE SEQUENCE</scope>
    <source>
        <strain evidence="5">NBC_00003</strain>
    </source>
</reference>